<evidence type="ECO:0000313" key="3">
    <source>
        <dbReference type="Proteomes" id="UP000215027"/>
    </source>
</evidence>
<evidence type="ECO:0008006" key="4">
    <source>
        <dbReference type="Google" id="ProtNLM"/>
    </source>
</evidence>
<dbReference type="EMBL" id="LN890655">
    <property type="protein sequence ID" value="CUS02642.2"/>
    <property type="molecule type" value="Genomic_DNA"/>
</dbReference>
<proteinExistence type="predicted"/>
<evidence type="ECO:0000256" key="1">
    <source>
        <dbReference type="SAM" id="MobiDB-lite"/>
    </source>
</evidence>
<keyword evidence="3" id="KW-1185">Reference proteome</keyword>
<organism evidence="2 3">
    <name type="scientific">Candidatus Promineifilum breve</name>
    <dbReference type="NCBI Taxonomy" id="1806508"/>
    <lineage>
        <taxon>Bacteria</taxon>
        <taxon>Bacillati</taxon>
        <taxon>Chloroflexota</taxon>
        <taxon>Ardenticatenia</taxon>
        <taxon>Candidatus Promineifilales</taxon>
        <taxon>Candidatus Promineifilaceae</taxon>
        <taxon>Candidatus Promineifilum</taxon>
    </lineage>
</organism>
<dbReference type="PROSITE" id="PS51257">
    <property type="entry name" value="PROKAR_LIPOPROTEIN"/>
    <property type="match status" value="1"/>
</dbReference>
<reference evidence="2" key="1">
    <citation type="submission" date="2016-01" db="EMBL/GenBank/DDBJ databases">
        <authorList>
            <person name="Mcilroy J.S."/>
            <person name="Karst M S."/>
            <person name="Albertsen M."/>
        </authorList>
    </citation>
    <scope>NUCLEOTIDE SEQUENCE</scope>
    <source>
        <strain evidence="2">Cfx-K</strain>
    </source>
</reference>
<name>A0A160SZW8_9CHLR</name>
<accession>A0A160SZW8</accession>
<gene>
    <name evidence="2" type="ORF">CFX0092_A0764</name>
</gene>
<dbReference type="Gene3D" id="2.60.120.380">
    <property type="match status" value="1"/>
</dbReference>
<feature type="region of interest" description="Disordered" evidence="1">
    <location>
        <begin position="186"/>
        <end position="294"/>
    </location>
</feature>
<dbReference type="Proteomes" id="UP000215027">
    <property type="component" value="Chromosome I"/>
</dbReference>
<dbReference type="AlphaFoldDB" id="A0A160SZW8"/>
<sequence>MRHLPFLFLVTLLLLIGCGERGDASPTPFPTTGAATTPVGARPVTLTITELMAAPGLYQDAVVQLTGRLRKQPLVVCDSDLHASPAGWGLAEEGVLALAGGYEEQVRSLLPGDLQMNIEGRWRRWSGLVGCGKQAQQQEVWYVEVSRILSPSPLTQVTLTPGGEIAISAVTAVSTEASLTTPEGVIETPGVDEATPELPDVTVPPQEYPGDGESPTPGGILPTPSLPGGQTPTFGPTPGPGTTMPQATTAATTGTPPAGTVTGTVTITPPAGSPTPTVTGTPPTPTATATGGAPGQVVSKGNLLDELPGDFLVSNLAAGKIDSWELDIFEDEAIRLQVIAPPPADIIVSILLDGEKIVDRQNISPAGSAEVINDPTIPGEGLYEVQVSVNGGAATDYAVAVYTDPEFPVVLPGILISGTPRSAVQQAEMAWHYWFFVGNSGDDIRVRIMPSGNGDPALYLYGPDGVEIDEGWADENEAGEEEIMEITLPATGFFSVGIDEIDGNAFTYDLEFTLQ</sequence>
<feature type="compositionally biased region" description="Low complexity" evidence="1">
    <location>
        <begin position="227"/>
        <end position="291"/>
    </location>
</feature>
<dbReference type="RefSeq" id="WP_095042231.1">
    <property type="nucleotide sequence ID" value="NZ_LN890655.1"/>
</dbReference>
<evidence type="ECO:0000313" key="2">
    <source>
        <dbReference type="EMBL" id="CUS02642.2"/>
    </source>
</evidence>
<protein>
    <recommendedName>
        <fullName evidence="4">Peptidase C-terminal archaeal/bacterial domain-containing protein</fullName>
    </recommendedName>
</protein>
<dbReference type="KEGG" id="pbf:CFX0092_A0764"/>